<dbReference type="PANTHER" id="PTHR43531">
    <property type="entry name" value="PROTEIN ICFG"/>
    <property type="match status" value="1"/>
</dbReference>
<protein>
    <submittedName>
        <fullName evidence="7">Methyl-accepting chemotaxis protein</fullName>
    </submittedName>
</protein>
<dbReference type="CDD" id="cd11386">
    <property type="entry name" value="MCP_signal"/>
    <property type="match status" value="1"/>
</dbReference>
<feature type="coiled-coil region" evidence="4">
    <location>
        <begin position="404"/>
        <end position="438"/>
    </location>
</feature>
<evidence type="ECO:0000256" key="3">
    <source>
        <dbReference type="PROSITE-ProRule" id="PRU00284"/>
    </source>
</evidence>
<feature type="domain" description="Methyl-accepting transducer" evidence="6">
    <location>
        <begin position="385"/>
        <end position="614"/>
    </location>
</feature>
<dbReference type="Gene3D" id="1.10.287.950">
    <property type="entry name" value="Methyl-accepting chemotaxis protein"/>
    <property type="match status" value="1"/>
</dbReference>
<evidence type="ECO:0000313" key="7">
    <source>
        <dbReference type="EMBL" id="MCW7753130.1"/>
    </source>
</evidence>
<dbReference type="RefSeq" id="WP_265423987.1">
    <property type="nucleotide sequence ID" value="NZ_JAPFPW010000003.1"/>
</dbReference>
<evidence type="ECO:0000256" key="2">
    <source>
        <dbReference type="ARBA" id="ARBA00029447"/>
    </source>
</evidence>
<keyword evidence="5" id="KW-0472">Membrane</keyword>
<feature type="transmembrane region" description="Helical" evidence="5">
    <location>
        <begin position="347"/>
        <end position="368"/>
    </location>
</feature>
<dbReference type="InterPro" id="IPR029151">
    <property type="entry name" value="Sensor-like_sf"/>
</dbReference>
<reference evidence="7 8" key="1">
    <citation type="submission" date="2022-11" db="EMBL/GenBank/DDBJ databases">
        <title>Desulfobotulus tamanensis H1 sp. nov. - anaerobic, alkaliphilic, sulphate reducing bacterium isolated from terrestrial mud volcano.</title>
        <authorList>
            <person name="Frolova A."/>
            <person name="Merkel A.Y."/>
            <person name="Slobodkin A.I."/>
        </authorList>
    </citation>
    <scope>NUCLEOTIDE SEQUENCE [LARGE SCALE GENOMIC DNA]</scope>
    <source>
        <strain evidence="7 8">H1</strain>
    </source>
</reference>
<keyword evidence="8" id="KW-1185">Reference proteome</keyword>
<keyword evidence="5" id="KW-1133">Transmembrane helix</keyword>
<dbReference type="InterPro" id="IPR004089">
    <property type="entry name" value="MCPsignal_dom"/>
</dbReference>
<dbReference type="PROSITE" id="PS50111">
    <property type="entry name" value="CHEMOTAXIS_TRANSDUC_2"/>
    <property type="match status" value="1"/>
</dbReference>
<keyword evidence="4" id="KW-0175">Coiled coil</keyword>
<dbReference type="PANTHER" id="PTHR43531:SF11">
    <property type="entry name" value="METHYL-ACCEPTING CHEMOTAXIS PROTEIN 3"/>
    <property type="match status" value="1"/>
</dbReference>
<evidence type="ECO:0000256" key="5">
    <source>
        <dbReference type="SAM" id="Phobius"/>
    </source>
</evidence>
<evidence type="ECO:0000313" key="8">
    <source>
        <dbReference type="Proteomes" id="UP001209681"/>
    </source>
</evidence>
<dbReference type="SUPFAM" id="SSF103190">
    <property type="entry name" value="Sensory domain-like"/>
    <property type="match status" value="1"/>
</dbReference>
<gene>
    <name evidence="7" type="ORF">OOT00_03920</name>
</gene>
<dbReference type="InterPro" id="IPR051310">
    <property type="entry name" value="MCP_chemotaxis"/>
</dbReference>
<dbReference type="InterPro" id="IPR029150">
    <property type="entry name" value="dCache_3"/>
</dbReference>
<evidence type="ECO:0000256" key="1">
    <source>
        <dbReference type="ARBA" id="ARBA00022500"/>
    </source>
</evidence>
<comment type="similarity">
    <text evidence="2">Belongs to the methyl-accepting chemotaxis (MCP) protein family.</text>
</comment>
<proteinExistence type="inferred from homology"/>
<feature type="transmembrane region" description="Helical" evidence="5">
    <location>
        <begin position="12"/>
        <end position="34"/>
    </location>
</feature>
<dbReference type="Pfam" id="PF14827">
    <property type="entry name" value="dCache_3"/>
    <property type="match status" value="1"/>
</dbReference>
<keyword evidence="1" id="KW-0145">Chemotaxis</keyword>
<evidence type="ECO:0000256" key="4">
    <source>
        <dbReference type="SAM" id="Coils"/>
    </source>
</evidence>
<name>A0ABT3N6P1_9BACT</name>
<keyword evidence="3" id="KW-0807">Transducer</keyword>
<sequence length="648" mass="71133">MKQAKGLQNRIMTPMLAALVLAAIVGYGSLWFLLHTLSQRHMTDLMEIHAESLDQYIQSKTAQYQGLFSSLQARALEQASLFSATPEVLNAYKLAHKGNPLDEQDPYCREARAILKNHISGFQKGHTIHTDFAPLQIHFHIPPAQSLARTWREGWQTVQNGIRMDITDDLSSFRQTVVQVNREGKPLTGLEVGRGGFVIRGVVPIKDQKGTILGSVESLSAYNPLLTLLKDNDNENFSLFMNAELLGTAENLRNEREYPRLQEAYVLAASTQGNQLPFMIRKEDLDRCRNTSVSLNRSGYRIALMPVHDFSEKQVGVLAFILDTTAFLDKMAETEAASLRFTHRAEAFMGAGILLFAIFLSVIIRFTVSRIVTRIRSISRDLQSMAGTVSGISSHMSASSMALAERTSEQAASLEESSSALEELAAMAQRNMENSKETNTSMQEVRNHVRTGAISAQHMSATMIEINASSDEIRNIIQTIEEIAFQTNLLALNAAVEAARAGESGKGFAVVADEVRRLAHRSARAAGDTTRLIVTAIEKIEAGTEAAAELTKNFDSMRNRMESSVPLVAQIAEASEEQAQGIGQVNTAVAQMDMITQQNAADSEETASAAQELQGQSTCLYQAIASLNTVILGSRKTAQLEKEALRNP</sequence>
<dbReference type="Proteomes" id="UP001209681">
    <property type="component" value="Unassembled WGS sequence"/>
</dbReference>
<dbReference type="SMART" id="SM00283">
    <property type="entry name" value="MA"/>
    <property type="match status" value="1"/>
</dbReference>
<dbReference type="SUPFAM" id="SSF58104">
    <property type="entry name" value="Methyl-accepting chemotaxis protein (MCP) signaling domain"/>
    <property type="match status" value="1"/>
</dbReference>
<dbReference type="Pfam" id="PF00015">
    <property type="entry name" value="MCPsignal"/>
    <property type="match status" value="1"/>
</dbReference>
<accession>A0ABT3N6P1</accession>
<organism evidence="7 8">
    <name type="scientific">Desulfobotulus pelophilus</name>
    <dbReference type="NCBI Taxonomy" id="2823377"/>
    <lineage>
        <taxon>Bacteria</taxon>
        <taxon>Pseudomonadati</taxon>
        <taxon>Thermodesulfobacteriota</taxon>
        <taxon>Desulfobacteria</taxon>
        <taxon>Desulfobacterales</taxon>
        <taxon>Desulfobacteraceae</taxon>
        <taxon>Desulfobotulus</taxon>
    </lineage>
</organism>
<comment type="caution">
    <text evidence="7">The sequence shown here is derived from an EMBL/GenBank/DDBJ whole genome shotgun (WGS) entry which is preliminary data.</text>
</comment>
<dbReference type="EMBL" id="JAPFPW010000003">
    <property type="protein sequence ID" value="MCW7753130.1"/>
    <property type="molecule type" value="Genomic_DNA"/>
</dbReference>
<evidence type="ECO:0000259" key="6">
    <source>
        <dbReference type="PROSITE" id="PS50111"/>
    </source>
</evidence>
<keyword evidence="5" id="KW-0812">Transmembrane</keyword>